<dbReference type="Pfam" id="PF01476">
    <property type="entry name" value="LysM"/>
    <property type="match status" value="2"/>
</dbReference>
<dbReference type="PANTHER" id="PTHR34997:SF1">
    <property type="entry name" value="PEPTIDOGLYCAN-BINDING LYSIN DOMAIN"/>
    <property type="match status" value="1"/>
</dbReference>
<dbReference type="STRING" id="1093900.A0A507B2K2"/>
<name>A0A507B2K2_9PEZI</name>
<comment type="caution">
    <text evidence="7">The sequence shown here is derived from an EMBL/GenBank/DDBJ whole genome shotgun (WGS) entry which is preliminary data.</text>
</comment>
<keyword evidence="8" id="KW-1185">Reference proteome</keyword>
<feature type="domain" description="LysM" evidence="6">
    <location>
        <begin position="125"/>
        <end position="172"/>
    </location>
</feature>
<dbReference type="SMART" id="SM00257">
    <property type="entry name" value="LysM"/>
    <property type="match status" value="3"/>
</dbReference>
<feature type="chain" id="PRO_5021280459" description="LysM domain-containing protein" evidence="5">
    <location>
        <begin position="21"/>
        <end position="472"/>
    </location>
</feature>
<proteinExistence type="inferred from homology"/>
<dbReference type="GeneID" id="41973726"/>
<dbReference type="InterPro" id="IPR052210">
    <property type="entry name" value="LysM1-like"/>
</dbReference>
<feature type="domain" description="LysM" evidence="6">
    <location>
        <begin position="39"/>
        <end position="86"/>
    </location>
</feature>
<evidence type="ECO:0000313" key="8">
    <source>
        <dbReference type="Proteomes" id="UP000319257"/>
    </source>
</evidence>
<evidence type="ECO:0000256" key="5">
    <source>
        <dbReference type="SAM" id="SignalP"/>
    </source>
</evidence>
<feature type="region of interest" description="Disordered" evidence="4">
    <location>
        <begin position="179"/>
        <end position="239"/>
    </location>
</feature>
<dbReference type="Gene3D" id="3.10.350.10">
    <property type="entry name" value="LysM domain"/>
    <property type="match status" value="4"/>
</dbReference>
<evidence type="ECO:0000256" key="3">
    <source>
        <dbReference type="ARBA" id="ARBA00044955"/>
    </source>
</evidence>
<dbReference type="PROSITE" id="PS51782">
    <property type="entry name" value="LYSM"/>
    <property type="match status" value="4"/>
</dbReference>
<protein>
    <recommendedName>
        <fullName evidence="6">LysM domain-containing protein</fullName>
    </recommendedName>
</protein>
<dbReference type="InParanoid" id="A0A507B2K2"/>
<gene>
    <name evidence="7" type="ORF">E0L32_006279</name>
</gene>
<evidence type="ECO:0000259" key="6">
    <source>
        <dbReference type="PROSITE" id="PS51782"/>
    </source>
</evidence>
<dbReference type="GO" id="GO:0008061">
    <property type="term" value="F:chitin binding"/>
    <property type="evidence" value="ECO:0007669"/>
    <property type="project" value="UniProtKB-KW"/>
</dbReference>
<dbReference type="OrthoDB" id="5985073at2759"/>
<dbReference type="PANTHER" id="PTHR34997">
    <property type="entry name" value="AM15"/>
    <property type="match status" value="1"/>
</dbReference>
<dbReference type="CDD" id="cd00118">
    <property type="entry name" value="LysM"/>
    <property type="match status" value="3"/>
</dbReference>
<evidence type="ECO:0000256" key="1">
    <source>
        <dbReference type="ARBA" id="ARBA00022669"/>
    </source>
</evidence>
<feature type="signal peptide" evidence="5">
    <location>
        <begin position="1"/>
        <end position="20"/>
    </location>
</feature>
<reference evidence="7 8" key="1">
    <citation type="submission" date="2019-06" db="EMBL/GenBank/DDBJ databases">
        <title>Draft genome sequence of the filamentous fungus Phialemoniopsis curvata isolated from diesel fuel.</title>
        <authorList>
            <person name="Varaljay V.A."/>
            <person name="Lyon W.J."/>
            <person name="Crouch A.L."/>
            <person name="Drake C.E."/>
            <person name="Hollomon J.M."/>
            <person name="Nadeau L.J."/>
            <person name="Nunn H.S."/>
            <person name="Stevenson B.S."/>
            <person name="Bojanowski C.L."/>
            <person name="Crookes-Goodson W.J."/>
        </authorList>
    </citation>
    <scope>NUCLEOTIDE SEQUENCE [LARGE SCALE GENOMIC DNA]</scope>
    <source>
        <strain evidence="7 8">D216</strain>
    </source>
</reference>
<sequence length="472" mass="51011">MRLSSFTVGLLVLAAGHVQGQGTPPPASTQPGTSTSCNKWHVVKSGDNCGTLESLYKITHAQFLTWNPAVSNDCITNFWPDYAYCVGISSTVPTTTAKPTTPTTTAQITSPPGPTFTGTPANCNNWYTIQKGDDCGVVEKKFGITHDQFIAWNPAVSKDCVTNFWPDYSYCVGVDPSKPSTATSKPSTTTTTNPSTTTKPSVTVPTTTTPYSILHPVTNETISRPPMPTEEWPPTKTQEGQPAYCNNWHLVSPGETCEDITRRYSTWMGLEDFFAWNPSLGTDCSGLYTNYFVCVGIQPQQSLTLVRPAPNGTAVLPPYFSWTPEPLPTVDTSFVPTPIQGPLPTDCAAWYLAKPGDRCDNVIAANPPISREQFFAWNSYLNNNCDGLWADTYYCVWAGSNKPPVPTATAAPSPVESGTDPERVLLLRGRAGHADDADAAYPVDDGGAGPAYAERDCECLRAVLARVECGYV</sequence>
<evidence type="ECO:0000313" key="7">
    <source>
        <dbReference type="EMBL" id="TPX13306.1"/>
    </source>
</evidence>
<feature type="domain" description="LysM" evidence="6">
    <location>
        <begin position="349"/>
        <end position="396"/>
    </location>
</feature>
<dbReference type="EMBL" id="SKBQ01000035">
    <property type="protein sequence ID" value="TPX13306.1"/>
    <property type="molecule type" value="Genomic_DNA"/>
</dbReference>
<organism evidence="7 8">
    <name type="scientific">Thyridium curvatum</name>
    <dbReference type="NCBI Taxonomy" id="1093900"/>
    <lineage>
        <taxon>Eukaryota</taxon>
        <taxon>Fungi</taxon>
        <taxon>Dikarya</taxon>
        <taxon>Ascomycota</taxon>
        <taxon>Pezizomycotina</taxon>
        <taxon>Sordariomycetes</taxon>
        <taxon>Sordariomycetidae</taxon>
        <taxon>Thyridiales</taxon>
        <taxon>Thyridiaceae</taxon>
        <taxon>Thyridium</taxon>
    </lineage>
</organism>
<feature type="domain" description="LysM" evidence="6">
    <location>
        <begin position="247"/>
        <end position="295"/>
    </location>
</feature>
<keyword evidence="2" id="KW-0843">Virulence</keyword>
<evidence type="ECO:0000256" key="2">
    <source>
        <dbReference type="ARBA" id="ARBA00023026"/>
    </source>
</evidence>
<keyword evidence="1" id="KW-0147">Chitin-binding</keyword>
<dbReference type="RefSeq" id="XP_030995017.1">
    <property type="nucleotide sequence ID" value="XM_031140894.1"/>
</dbReference>
<accession>A0A507B2K2</accession>
<keyword evidence="5" id="KW-0732">Signal</keyword>
<evidence type="ECO:0000256" key="4">
    <source>
        <dbReference type="SAM" id="MobiDB-lite"/>
    </source>
</evidence>
<dbReference type="Proteomes" id="UP000319257">
    <property type="component" value="Unassembled WGS sequence"/>
</dbReference>
<dbReference type="SUPFAM" id="SSF54106">
    <property type="entry name" value="LysM domain"/>
    <property type="match status" value="3"/>
</dbReference>
<feature type="compositionally biased region" description="Low complexity" evidence="4">
    <location>
        <begin position="179"/>
        <end position="210"/>
    </location>
</feature>
<dbReference type="AlphaFoldDB" id="A0A507B2K2"/>
<dbReference type="InterPro" id="IPR018392">
    <property type="entry name" value="LysM"/>
</dbReference>
<comment type="similarity">
    <text evidence="3">Belongs to the secreted LysM effector family.</text>
</comment>
<dbReference type="InterPro" id="IPR036779">
    <property type="entry name" value="LysM_dom_sf"/>
</dbReference>